<feature type="compositionally biased region" description="Basic and acidic residues" evidence="1">
    <location>
        <begin position="140"/>
        <end position="172"/>
    </location>
</feature>
<keyword evidence="3" id="KW-1185">Reference proteome</keyword>
<feature type="region of interest" description="Disordered" evidence="1">
    <location>
        <begin position="137"/>
        <end position="185"/>
    </location>
</feature>
<sequence>MVSPFALVAALKGHNHPCNHTQDLTMSIHKNTLPRLAALAALGLTGLFSAMSAAQAATNVGVSVSVNQPGFYGRVDIGEQPPVLLYPQPVIIQQSPYGARQRPIYMRVPPGHSKNWSRYCGQYSACGQPVYFVRDAQPPRGERYDHDDHDHDRNGWRDDDRGGRGDRDERGHGRGKGRGHGHGHD</sequence>
<evidence type="ECO:0000313" key="3">
    <source>
        <dbReference type="Proteomes" id="UP000294593"/>
    </source>
</evidence>
<dbReference type="AlphaFoldDB" id="A0A4R6RA70"/>
<evidence type="ECO:0000313" key="2">
    <source>
        <dbReference type="EMBL" id="TDP82909.1"/>
    </source>
</evidence>
<organism evidence="2 3">
    <name type="scientific">Aquabacterium commune</name>
    <dbReference type="NCBI Taxonomy" id="70586"/>
    <lineage>
        <taxon>Bacteria</taxon>
        <taxon>Pseudomonadati</taxon>
        <taxon>Pseudomonadota</taxon>
        <taxon>Betaproteobacteria</taxon>
        <taxon>Burkholderiales</taxon>
        <taxon>Aquabacterium</taxon>
    </lineage>
</organism>
<proteinExistence type="predicted"/>
<comment type="caution">
    <text evidence="2">The sequence shown here is derived from an EMBL/GenBank/DDBJ whole genome shotgun (WGS) entry which is preliminary data.</text>
</comment>
<accession>A0A4R6RA70</accession>
<gene>
    <name evidence="2" type="ORF">EV672_10596</name>
</gene>
<dbReference type="EMBL" id="SNXW01000005">
    <property type="protein sequence ID" value="TDP82909.1"/>
    <property type="molecule type" value="Genomic_DNA"/>
</dbReference>
<protein>
    <submittedName>
        <fullName evidence="2">Uncharacterized protein</fullName>
    </submittedName>
</protein>
<feature type="compositionally biased region" description="Basic residues" evidence="1">
    <location>
        <begin position="173"/>
        <end position="185"/>
    </location>
</feature>
<reference evidence="2 3" key="1">
    <citation type="submission" date="2019-03" db="EMBL/GenBank/DDBJ databases">
        <title>Genomic Encyclopedia of Type Strains, Phase IV (KMG-IV): sequencing the most valuable type-strain genomes for metagenomic binning, comparative biology and taxonomic classification.</title>
        <authorList>
            <person name="Goeker M."/>
        </authorList>
    </citation>
    <scope>NUCLEOTIDE SEQUENCE [LARGE SCALE GENOMIC DNA]</scope>
    <source>
        <strain evidence="2 3">DSM 11901</strain>
    </source>
</reference>
<name>A0A4R6RA70_9BURK</name>
<evidence type="ECO:0000256" key="1">
    <source>
        <dbReference type="SAM" id="MobiDB-lite"/>
    </source>
</evidence>
<dbReference type="Proteomes" id="UP000294593">
    <property type="component" value="Unassembled WGS sequence"/>
</dbReference>